<proteinExistence type="predicted"/>
<dbReference type="EMBL" id="FNAI01000001">
    <property type="protein sequence ID" value="SDD22076.1"/>
    <property type="molecule type" value="Genomic_DNA"/>
</dbReference>
<organism evidence="4 5">
    <name type="scientific">Mucilaginibacter pineti</name>
    <dbReference type="NCBI Taxonomy" id="1391627"/>
    <lineage>
        <taxon>Bacteria</taxon>
        <taxon>Pseudomonadati</taxon>
        <taxon>Bacteroidota</taxon>
        <taxon>Sphingobacteriia</taxon>
        <taxon>Sphingobacteriales</taxon>
        <taxon>Sphingobacteriaceae</taxon>
        <taxon>Mucilaginibacter</taxon>
    </lineage>
</organism>
<dbReference type="SMART" id="SM00448">
    <property type="entry name" value="REC"/>
    <property type="match status" value="1"/>
</dbReference>
<name>A0A1G6T0N4_9SPHI</name>
<dbReference type="Pfam" id="PF04397">
    <property type="entry name" value="LytTR"/>
    <property type="match status" value="1"/>
</dbReference>
<dbReference type="Pfam" id="PF00072">
    <property type="entry name" value="Response_reg"/>
    <property type="match status" value="1"/>
</dbReference>
<accession>A0A1G6T0N4</accession>
<dbReference type="InterPro" id="IPR046947">
    <property type="entry name" value="LytR-like"/>
</dbReference>
<evidence type="ECO:0000313" key="4">
    <source>
        <dbReference type="EMBL" id="SDD22076.1"/>
    </source>
</evidence>
<dbReference type="Proteomes" id="UP000199072">
    <property type="component" value="Unassembled WGS sequence"/>
</dbReference>
<dbReference type="PROSITE" id="PS50930">
    <property type="entry name" value="HTH_LYTTR"/>
    <property type="match status" value="1"/>
</dbReference>
<dbReference type="PROSITE" id="PS50110">
    <property type="entry name" value="RESPONSE_REGULATORY"/>
    <property type="match status" value="1"/>
</dbReference>
<feature type="domain" description="Response regulatory" evidence="2">
    <location>
        <begin position="3"/>
        <end position="116"/>
    </location>
</feature>
<dbReference type="InterPro" id="IPR007492">
    <property type="entry name" value="LytTR_DNA-bd_dom"/>
</dbReference>
<dbReference type="Gene3D" id="2.40.50.1020">
    <property type="entry name" value="LytTr DNA-binding domain"/>
    <property type="match status" value="1"/>
</dbReference>
<feature type="modified residue" description="4-aspartylphosphate" evidence="1">
    <location>
        <position position="55"/>
    </location>
</feature>
<dbReference type="OrthoDB" id="9787344at2"/>
<dbReference type="STRING" id="1391627.SAMN05216464_101109"/>
<evidence type="ECO:0000259" key="2">
    <source>
        <dbReference type="PROSITE" id="PS50110"/>
    </source>
</evidence>
<keyword evidence="1" id="KW-0597">Phosphoprotein</keyword>
<dbReference type="InterPro" id="IPR011006">
    <property type="entry name" value="CheY-like_superfamily"/>
</dbReference>
<evidence type="ECO:0000259" key="3">
    <source>
        <dbReference type="PROSITE" id="PS50930"/>
    </source>
</evidence>
<evidence type="ECO:0000256" key="1">
    <source>
        <dbReference type="PROSITE-ProRule" id="PRU00169"/>
    </source>
</evidence>
<keyword evidence="5" id="KW-1185">Reference proteome</keyword>
<dbReference type="SUPFAM" id="SSF52172">
    <property type="entry name" value="CheY-like"/>
    <property type="match status" value="1"/>
</dbReference>
<dbReference type="RefSeq" id="WP_091142452.1">
    <property type="nucleotide sequence ID" value="NZ_FNAI01000001.1"/>
</dbReference>
<evidence type="ECO:0000313" key="5">
    <source>
        <dbReference type="Proteomes" id="UP000199072"/>
    </source>
</evidence>
<dbReference type="GO" id="GO:0003677">
    <property type="term" value="F:DNA binding"/>
    <property type="evidence" value="ECO:0007669"/>
    <property type="project" value="InterPro"/>
</dbReference>
<dbReference type="InterPro" id="IPR001789">
    <property type="entry name" value="Sig_transdc_resp-reg_receiver"/>
</dbReference>
<dbReference type="PANTHER" id="PTHR37299">
    <property type="entry name" value="TRANSCRIPTIONAL REGULATOR-RELATED"/>
    <property type="match status" value="1"/>
</dbReference>
<gene>
    <name evidence="4" type="ORF">SAMN05216464_101109</name>
</gene>
<dbReference type="Gene3D" id="3.40.50.2300">
    <property type="match status" value="1"/>
</dbReference>
<dbReference type="AlphaFoldDB" id="A0A1G6T0N4"/>
<feature type="domain" description="HTH LytTR-type" evidence="3">
    <location>
        <begin position="138"/>
        <end position="241"/>
    </location>
</feature>
<sequence length="245" mass="27917">MLKAVILDDEVRGSSLLSRKLAIFEEELQVVAVFNDPFKALSKIVDLDPDVLFLDVEMPGLNGFQFLEKLGSFNFHVIFTTAYDTYTLEALRLSAVDYLLKPIDEEELHTAIYRLKKRVADSNKQVIKTEDRPTRNRLALPTAEGVYLVDKASIIRVEAMSNYSTFYLNDRKKIVVSKTLKEYEQALDEASFLRINRSVIVNLEYVIKYRKGDGGTLEMTDGTEIEVSASRKEALMEKIFGEKKA</sequence>
<reference evidence="4 5" key="1">
    <citation type="submission" date="2016-10" db="EMBL/GenBank/DDBJ databases">
        <authorList>
            <person name="de Groot N.N."/>
        </authorList>
    </citation>
    <scope>NUCLEOTIDE SEQUENCE [LARGE SCALE GENOMIC DNA]</scope>
    <source>
        <strain evidence="4 5">47C3B</strain>
    </source>
</reference>
<dbReference type="SMART" id="SM00850">
    <property type="entry name" value="LytTR"/>
    <property type="match status" value="1"/>
</dbReference>
<dbReference type="PANTHER" id="PTHR37299:SF1">
    <property type="entry name" value="STAGE 0 SPORULATION PROTEIN A HOMOLOG"/>
    <property type="match status" value="1"/>
</dbReference>
<protein>
    <submittedName>
        <fullName evidence="4">Two component transcriptional regulator, LytTR family</fullName>
    </submittedName>
</protein>
<dbReference type="GO" id="GO:0000156">
    <property type="term" value="F:phosphorelay response regulator activity"/>
    <property type="evidence" value="ECO:0007669"/>
    <property type="project" value="InterPro"/>
</dbReference>